<name>A0ACC1IVM9_9FUNG</name>
<keyword evidence="2" id="KW-1185">Reference proteome</keyword>
<sequence length="334" mass="36888">MKLISQENHSLSVVYVATLVLHLRTTTQIDELIRHSSILIQQRWDFLGPSGGTFNNSEASNFSLFSQIDNALQWQPDDIGEYIRHAHFSLELTEDQAEILCAHNIMYEFTDSHTVHAYAPFGSIDGHILVVDLVWDSDTSRWVYFNTKALELVSLDDLHSRVLKTTRITFAIATAEEALADEFDGVDDIGQDGSDDDGDGNYWSRFPQPDKPATKAVKGDCNGGDGGKDDSDDDYWGQYDQEDQPDDNMNNLDAQDMDIETKTMDILPVLPDQPAVSLAVQNMAGQQAQLMVAESVRLSLAAAASAARAVGMPEAEFLKMSLAAFFSSGNNTEP</sequence>
<dbReference type="EMBL" id="JANBPG010000018">
    <property type="protein sequence ID" value="KAJ1901737.1"/>
    <property type="molecule type" value="Genomic_DNA"/>
</dbReference>
<evidence type="ECO:0000313" key="2">
    <source>
        <dbReference type="Proteomes" id="UP001150581"/>
    </source>
</evidence>
<gene>
    <name evidence="1" type="ORF">LPJ66_000586</name>
</gene>
<protein>
    <submittedName>
        <fullName evidence="1">Uncharacterized protein</fullName>
    </submittedName>
</protein>
<evidence type="ECO:0000313" key="1">
    <source>
        <dbReference type="EMBL" id="KAJ1901737.1"/>
    </source>
</evidence>
<reference evidence="1" key="1">
    <citation type="submission" date="2022-07" db="EMBL/GenBank/DDBJ databases">
        <title>Phylogenomic reconstructions and comparative analyses of Kickxellomycotina fungi.</title>
        <authorList>
            <person name="Reynolds N.K."/>
            <person name="Stajich J.E."/>
            <person name="Barry K."/>
            <person name="Grigoriev I.V."/>
            <person name="Crous P."/>
            <person name="Smith M.E."/>
        </authorList>
    </citation>
    <scope>NUCLEOTIDE SEQUENCE</scope>
    <source>
        <strain evidence="1">Benny 63K</strain>
    </source>
</reference>
<dbReference type="Proteomes" id="UP001150581">
    <property type="component" value="Unassembled WGS sequence"/>
</dbReference>
<accession>A0ACC1IVM9</accession>
<organism evidence="1 2">
    <name type="scientific">Kickxella alabastrina</name>
    <dbReference type="NCBI Taxonomy" id="61397"/>
    <lineage>
        <taxon>Eukaryota</taxon>
        <taxon>Fungi</taxon>
        <taxon>Fungi incertae sedis</taxon>
        <taxon>Zoopagomycota</taxon>
        <taxon>Kickxellomycotina</taxon>
        <taxon>Kickxellomycetes</taxon>
        <taxon>Kickxellales</taxon>
        <taxon>Kickxellaceae</taxon>
        <taxon>Kickxella</taxon>
    </lineage>
</organism>
<proteinExistence type="predicted"/>
<comment type="caution">
    <text evidence="1">The sequence shown here is derived from an EMBL/GenBank/DDBJ whole genome shotgun (WGS) entry which is preliminary data.</text>
</comment>